<comment type="caution">
    <text evidence="1">The sequence shown here is derived from an EMBL/GenBank/DDBJ whole genome shotgun (WGS) entry which is preliminary data.</text>
</comment>
<proteinExistence type="predicted"/>
<dbReference type="EMBL" id="WTPX01000270">
    <property type="protein sequence ID" value="NNJ28043.1"/>
    <property type="molecule type" value="Genomic_DNA"/>
</dbReference>
<keyword evidence="2" id="KW-1185">Reference proteome</keyword>
<evidence type="ECO:0000313" key="2">
    <source>
        <dbReference type="Proteomes" id="UP000609651"/>
    </source>
</evidence>
<reference evidence="1 2" key="1">
    <citation type="journal article" date="2020" name="Syst. Appl. Microbiol.">
        <title>Alienimonas chondri sp. nov., a novel planctomycete isolated from the biofilm of the red alga Chondrus crispus.</title>
        <authorList>
            <person name="Vitorino I."/>
            <person name="Albuquerque L."/>
            <person name="Wiegand S."/>
            <person name="Kallscheuer N."/>
            <person name="da Costa M.S."/>
            <person name="Lobo-da-Cunha A."/>
            <person name="Jogler C."/>
            <person name="Lage O.M."/>
        </authorList>
    </citation>
    <scope>NUCLEOTIDE SEQUENCE [LARGE SCALE GENOMIC DNA]</scope>
    <source>
        <strain evidence="1 2">LzC2</strain>
    </source>
</reference>
<dbReference type="RefSeq" id="WP_171189942.1">
    <property type="nucleotide sequence ID" value="NZ_WTPX01000270.1"/>
</dbReference>
<name>A0ABX1VN11_9PLAN</name>
<dbReference type="Proteomes" id="UP000609651">
    <property type="component" value="Unassembled WGS sequence"/>
</dbReference>
<organism evidence="1 2">
    <name type="scientific">Alienimonas chondri</name>
    <dbReference type="NCBI Taxonomy" id="2681879"/>
    <lineage>
        <taxon>Bacteria</taxon>
        <taxon>Pseudomonadati</taxon>
        <taxon>Planctomycetota</taxon>
        <taxon>Planctomycetia</taxon>
        <taxon>Planctomycetales</taxon>
        <taxon>Planctomycetaceae</taxon>
        <taxon>Alienimonas</taxon>
    </lineage>
</organism>
<gene>
    <name evidence="1" type="ORF">LzC2_41540</name>
</gene>
<evidence type="ECO:0000313" key="1">
    <source>
        <dbReference type="EMBL" id="NNJ28043.1"/>
    </source>
</evidence>
<accession>A0ABX1VN11</accession>
<protein>
    <submittedName>
        <fullName evidence="1">Uncharacterized protein</fullName>
    </submittedName>
</protein>
<sequence length="115" mass="12804">MALSARRSRPIRVCERDYRWAVRHQSFQPDASIVIQDAGGRGRKLLARLPFTDWVDQMHDTEHAARQLAAITPAVVRALIESALSAGWEPDAEGPAWRMPDEDAIAAVQVFLVAT</sequence>